<feature type="region of interest" description="Disordered" evidence="1">
    <location>
        <begin position="524"/>
        <end position="552"/>
    </location>
</feature>
<sequence>MGFDLAEEATIAKQYLRIISEEKIYADFSVLSDAEKEISMRIYLSRIWTIFVKFGQMIRQNDGQKKDKGKEKTDENLRKIQKFWDKEMIKLNDLIKLFNKPNALAIVFKFWRKLANLVNKMPNQKKMKPIEVREKCQLEGKDDGTIEQIARDELFEEHLKNIGRLYRTDNEFSEFMKKASESERKSAIRRIRHFCKPKERTNEKVQKRFSEFSMIVAKNAALYEMVKIEMNCEEIVRLQNKNYIKYLDNDSDEKLSKRTEFRLHILAYYQWIKEHIKELPKAVQSLIECDLTVNAHFWVDSENEFEDEISEVQMHKYIFALDEMQRSQFPKYEMLNTQRTHRQIISRIILDDKFVGTLKTIVVNRERANEIFGKEKQIVKMLVERSRENEGETEENESEQTAKNFKRILMDERTISEADKRLLTIEVFYLRHKKILKEILEQISRLKSKEKPKLMRKIIQIEIEAAREGFFGRSGEQKKQKETEICLMNSFLDRILTNEALWKQSEKWRNFLKRRRERGAFEEIVEENEEEGEEEEADGEEKKEETDQKWERPNCEDSAFSARVWSKLAKSPMVEENLAYILGRLFHEFPEFLRFVRENAKEISKIKYLGILNFREMVTNYRNILEDQKLIGGKEWTLFSLKLSLESAETLRKAFEMNFSEQNASFSALLRIIQIFTPHEFVHLRMLCLVSKFVNFLEERKSYWQMPYSCFSMEAEEIEQMAREQNANEHFEFIATLLEENGADGEEIVALLKENEQSLGILCTLLGGENMKKLWNNDKIRDKLLNRDFFDDPLRLLAHYRKVIDGQSKGERIANRIRADISVWMDWLSHRMCSDQTDERSIKTDDRTAPPAGESAAKGRGKNCANWAAPGQKALFESLWLHFRLLYSDCQYLATTVGDIKAKKRAEKKLTKLSIELSNFIKGKENNGKT</sequence>
<protein>
    <submittedName>
        <fullName evidence="2">Uncharacterized protein</fullName>
    </submittedName>
</protein>
<feature type="compositionally biased region" description="Basic and acidic residues" evidence="1">
    <location>
        <begin position="540"/>
        <end position="552"/>
    </location>
</feature>
<name>A0ABD2JQL8_9BILA</name>
<feature type="compositionally biased region" description="Basic and acidic residues" evidence="1">
    <location>
        <begin position="838"/>
        <end position="848"/>
    </location>
</feature>
<evidence type="ECO:0000256" key="1">
    <source>
        <dbReference type="SAM" id="MobiDB-lite"/>
    </source>
</evidence>
<feature type="region of interest" description="Disordered" evidence="1">
    <location>
        <begin position="838"/>
        <end position="863"/>
    </location>
</feature>
<feature type="compositionally biased region" description="Acidic residues" evidence="1">
    <location>
        <begin position="524"/>
        <end position="539"/>
    </location>
</feature>
<reference evidence="2 3" key="1">
    <citation type="submission" date="2024-10" db="EMBL/GenBank/DDBJ databases">
        <authorList>
            <person name="Kim D."/>
        </authorList>
    </citation>
    <scope>NUCLEOTIDE SEQUENCE [LARGE SCALE GENOMIC DNA]</scope>
    <source>
        <strain evidence="2">BH-2024</strain>
    </source>
</reference>
<accession>A0ABD2JQL8</accession>
<dbReference type="AlphaFoldDB" id="A0ABD2JQL8"/>
<organism evidence="2 3">
    <name type="scientific">Heterodera trifolii</name>
    <dbReference type="NCBI Taxonomy" id="157864"/>
    <lineage>
        <taxon>Eukaryota</taxon>
        <taxon>Metazoa</taxon>
        <taxon>Ecdysozoa</taxon>
        <taxon>Nematoda</taxon>
        <taxon>Chromadorea</taxon>
        <taxon>Rhabditida</taxon>
        <taxon>Tylenchina</taxon>
        <taxon>Tylenchomorpha</taxon>
        <taxon>Tylenchoidea</taxon>
        <taxon>Heteroderidae</taxon>
        <taxon>Heteroderinae</taxon>
        <taxon>Heterodera</taxon>
    </lineage>
</organism>
<keyword evidence="3" id="KW-1185">Reference proteome</keyword>
<evidence type="ECO:0000313" key="3">
    <source>
        <dbReference type="Proteomes" id="UP001620626"/>
    </source>
</evidence>
<dbReference type="Proteomes" id="UP001620626">
    <property type="component" value="Unassembled WGS sequence"/>
</dbReference>
<proteinExistence type="predicted"/>
<comment type="caution">
    <text evidence="2">The sequence shown here is derived from an EMBL/GenBank/DDBJ whole genome shotgun (WGS) entry which is preliminary data.</text>
</comment>
<dbReference type="EMBL" id="JBICBT010000918">
    <property type="protein sequence ID" value="KAL3092926.1"/>
    <property type="molecule type" value="Genomic_DNA"/>
</dbReference>
<evidence type="ECO:0000313" key="2">
    <source>
        <dbReference type="EMBL" id="KAL3092926.1"/>
    </source>
</evidence>
<gene>
    <name evidence="2" type="ORF">niasHT_020309</name>
</gene>